<keyword evidence="3" id="KW-1185">Reference proteome</keyword>
<keyword evidence="1" id="KW-0472">Membrane</keyword>
<evidence type="ECO:0000256" key="1">
    <source>
        <dbReference type="SAM" id="Phobius"/>
    </source>
</evidence>
<dbReference type="RefSeq" id="WP_116591635.1">
    <property type="nucleotide sequence ID" value="NZ_MZGS01000017.1"/>
</dbReference>
<feature type="transmembrane region" description="Helical" evidence="1">
    <location>
        <begin position="12"/>
        <end position="31"/>
    </location>
</feature>
<sequence>MMEDRAQISAEFLFLMGVLILIVMLSIAFVAQEQELSQAMASARNGVNEGVGTSSSAIYPEDTYREYSTAKESLLYPYSVEIVNVSYTDMGYDKNFEKRWIQFKVYAKTSERFDNDELVSIGDRINYNLRKSIAISFNSTPSTNRLYNPVFSQHYVYTTANVKWV</sequence>
<keyword evidence="1" id="KW-0812">Transmembrane</keyword>
<dbReference type="Proteomes" id="UP000251717">
    <property type="component" value="Unassembled WGS sequence"/>
</dbReference>
<proteinExistence type="predicted"/>
<evidence type="ECO:0000313" key="3">
    <source>
        <dbReference type="Proteomes" id="UP000251717"/>
    </source>
</evidence>
<gene>
    <name evidence="2" type="ORF">MBBTH_06620</name>
</gene>
<protein>
    <submittedName>
        <fullName evidence="2">Uncharacterized protein</fullName>
    </submittedName>
</protein>
<dbReference type="OrthoDB" id="82453at2157"/>
<organism evidence="2 3">
    <name type="scientific">Methanobrevibacter thaueri</name>
    <dbReference type="NCBI Taxonomy" id="190975"/>
    <lineage>
        <taxon>Archaea</taxon>
        <taxon>Methanobacteriati</taxon>
        <taxon>Methanobacteriota</taxon>
        <taxon>Methanomada group</taxon>
        <taxon>Methanobacteria</taxon>
        <taxon>Methanobacteriales</taxon>
        <taxon>Methanobacteriaceae</taxon>
        <taxon>Methanobrevibacter</taxon>
    </lineage>
</organism>
<name>A0A315XP03_9EURY</name>
<accession>A0A315XP03</accession>
<dbReference type="EMBL" id="MZGS01000017">
    <property type="protein sequence ID" value="PWB87693.1"/>
    <property type="molecule type" value="Genomic_DNA"/>
</dbReference>
<comment type="caution">
    <text evidence="2">The sequence shown here is derived from an EMBL/GenBank/DDBJ whole genome shotgun (WGS) entry which is preliminary data.</text>
</comment>
<dbReference type="AlphaFoldDB" id="A0A315XP03"/>
<reference evidence="2 3" key="1">
    <citation type="submission" date="2017-03" db="EMBL/GenBank/DDBJ databases">
        <title>Genome sequence of Methanobrevibacter thaueri.</title>
        <authorList>
            <person name="Poehlein A."/>
            <person name="Seedorf H."/>
            <person name="Daniel R."/>
        </authorList>
    </citation>
    <scope>NUCLEOTIDE SEQUENCE [LARGE SCALE GENOMIC DNA]</scope>
    <source>
        <strain evidence="2 3">DSM 11995</strain>
    </source>
</reference>
<keyword evidence="1" id="KW-1133">Transmembrane helix</keyword>
<evidence type="ECO:0000313" key="2">
    <source>
        <dbReference type="EMBL" id="PWB87693.1"/>
    </source>
</evidence>